<sequence>MLSFRKWCITRRVVDRRDENKFERSAAAARSRNTRGRKCLGVRNHETSWWRRLRGRRGRAGSSVIALETAHRHSARNWVRGSQKKSKANKKRRGLCFDKRRGGPSNDF</sequence>
<gene>
    <name evidence="2" type="ORF">EVAR_37052_1</name>
</gene>
<feature type="region of interest" description="Disordered" evidence="1">
    <location>
        <begin position="74"/>
        <end position="108"/>
    </location>
</feature>
<accession>A0A4C1WIJ4</accession>
<dbReference type="Proteomes" id="UP000299102">
    <property type="component" value="Unassembled WGS sequence"/>
</dbReference>
<proteinExistence type="predicted"/>
<name>A0A4C1WIJ4_EUMVA</name>
<organism evidence="2 3">
    <name type="scientific">Eumeta variegata</name>
    <name type="common">Bagworm moth</name>
    <name type="synonym">Eumeta japonica</name>
    <dbReference type="NCBI Taxonomy" id="151549"/>
    <lineage>
        <taxon>Eukaryota</taxon>
        <taxon>Metazoa</taxon>
        <taxon>Ecdysozoa</taxon>
        <taxon>Arthropoda</taxon>
        <taxon>Hexapoda</taxon>
        <taxon>Insecta</taxon>
        <taxon>Pterygota</taxon>
        <taxon>Neoptera</taxon>
        <taxon>Endopterygota</taxon>
        <taxon>Lepidoptera</taxon>
        <taxon>Glossata</taxon>
        <taxon>Ditrysia</taxon>
        <taxon>Tineoidea</taxon>
        <taxon>Psychidae</taxon>
        <taxon>Oiketicinae</taxon>
        <taxon>Eumeta</taxon>
    </lineage>
</organism>
<evidence type="ECO:0000256" key="1">
    <source>
        <dbReference type="SAM" id="MobiDB-lite"/>
    </source>
</evidence>
<comment type="caution">
    <text evidence="2">The sequence shown here is derived from an EMBL/GenBank/DDBJ whole genome shotgun (WGS) entry which is preliminary data.</text>
</comment>
<evidence type="ECO:0000313" key="2">
    <source>
        <dbReference type="EMBL" id="GBP49967.1"/>
    </source>
</evidence>
<protein>
    <submittedName>
        <fullName evidence="2">Uncharacterized protein</fullName>
    </submittedName>
</protein>
<feature type="compositionally biased region" description="Basic residues" evidence="1">
    <location>
        <begin position="82"/>
        <end position="94"/>
    </location>
</feature>
<keyword evidence="3" id="KW-1185">Reference proteome</keyword>
<evidence type="ECO:0000313" key="3">
    <source>
        <dbReference type="Proteomes" id="UP000299102"/>
    </source>
</evidence>
<reference evidence="2 3" key="1">
    <citation type="journal article" date="2019" name="Commun. Biol.">
        <title>The bagworm genome reveals a unique fibroin gene that provides high tensile strength.</title>
        <authorList>
            <person name="Kono N."/>
            <person name="Nakamura H."/>
            <person name="Ohtoshi R."/>
            <person name="Tomita M."/>
            <person name="Numata K."/>
            <person name="Arakawa K."/>
        </authorList>
    </citation>
    <scope>NUCLEOTIDE SEQUENCE [LARGE SCALE GENOMIC DNA]</scope>
</reference>
<dbReference type="AlphaFoldDB" id="A0A4C1WIJ4"/>
<dbReference type="EMBL" id="BGZK01000555">
    <property type="protein sequence ID" value="GBP49967.1"/>
    <property type="molecule type" value="Genomic_DNA"/>
</dbReference>